<name>A0A3B6U2V1_WHEAT</name>
<dbReference type="Proteomes" id="UP000019116">
    <property type="component" value="Chromosome Un"/>
</dbReference>
<dbReference type="PROSITE" id="PS50157">
    <property type="entry name" value="ZINC_FINGER_C2H2_2"/>
    <property type="match status" value="1"/>
</dbReference>
<dbReference type="GO" id="GO:0008270">
    <property type="term" value="F:zinc ion binding"/>
    <property type="evidence" value="ECO:0007669"/>
    <property type="project" value="UniProtKB-KW"/>
</dbReference>
<dbReference type="OrthoDB" id="632497at2759"/>
<evidence type="ECO:0000259" key="3">
    <source>
        <dbReference type="PROSITE" id="PS50157"/>
    </source>
</evidence>
<dbReference type="Gramene" id="TraesCSU02G166500.1">
    <property type="protein sequence ID" value="TraesCSU02G166500.1.cds1"/>
    <property type="gene ID" value="TraesCSU02G166500"/>
</dbReference>
<dbReference type="PANTHER" id="PTHR45730">
    <property type="entry name" value="ZINC FINGER PROTEIN JAGGED"/>
    <property type="match status" value="1"/>
</dbReference>
<organism evidence="4">
    <name type="scientific">Triticum aestivum</name>
    <name type="common">Wheat</name>
    <dbReference type="NCBI Taxonomy" id="4565"/>
    <lineage>
        <taxon>Eukaryota</taxon>
        <taxon>Viridiplantae</taxon>
        <taxon>Streptophyta</taxon>
        <taxon>Embryophyta</taxon>
        <taxon>Tracheophyta</taxon>
        <taxon>Spermatophyta</taxon>
        <taxon>Magnoliopsida</taxon>
        <taxon>Liliopsida</taxon>
        <taxon>Poales</taxon>
        <taxon>Poaceae</taxon>
        <taxon>BOP clade</taxon>
        <taxon>Pooideae</taxon>
        <taxon>Triticodae</taxon>
        <taxon>Triticeae</taxon>
        <taxon>Triticinae</taxon>
        <taxon>Triticum</taxon>
    </lineage>
</organism>
<evidence type="ECO:0000256" key="1">
    <source>
        <dbReference type="PROSITE-ProRule" id="PRU00042"/>
    </source>
</evidence>
<evidence type="ECO:0000256" key="2">
    <source>
        <dbReference type="SAM" id="MobiDB-lite"/>
    </source>
</evidence>
<dbReference type="PANTHER" id="PTHR45730:SF116">
    <property type="entry name" value="C2H2-TYPE DOMAIN-CONTAINING PROTEIN"/>
    <property type="match status" value="1"/>
</dbReference>
<sequence length="134" mass="14785">MEANEEQCELTLHSSPPSVREPPGLFLCVYCGRNFYNSQAFGGHQNAHKEERRLAKHRREKATARRVHAESPPSPVPSSHDAATARLTAEDRAAGLFPAAKKARMKIQLERGRSFPEYDGACTGGDGLDLSLRL</sequence>
<feature type="domain" description="C2H2-type" evidence="3">
    <location>
        <begin position="26"/>
        <end position="53"/>
    </location>
</feature>
<keyword evidence="1" id="KW-0479">Metal-binding</keyword>
<proteinExistence type="predicted"/>
<dbReference type="Gramene" id="TraesPARA_EIv1.0_1299690.1">
    <property type="protein sequence ID" value="TraesPARA_EIv1.0_1299690.1.CDS1"/>
    <property type="gene ID" value="TraesPARA_EIv1.0_1299690"/>
</dbReference>
<dbReference type="AlphaFoldDB" id="A0A3B6U2V1"/>
<dbReference type="SUPFAM" id="SSF57667">
    <property type="entry name" value="beta-beta-alpha zinc fingers"/>
    <property type="match status" value="1"/>
</dbReference>
<dbReference type="Gramene" id="TraesCSU03G0205500.1">
    <property type="protein sequence ID" value="TraesCSU03G0205500.1.CDS1"/>
    <property type="gene ID" value="TraesCSU03G0205500"/>
</dbReference>
<reference evidence="4" key="1">
    <citation type="submission" date="2018-08" db="EMBL/GenBank/DDBJ databases">
        <authorList>
            <person name="Rossello M."/>
        </authorList>
    </citation>
    <scope>NUCLEOTIDE SEQUENCE [LARGE SCALE GENOMIC DNA]</scope>
    <source>
        <strain evidence="4">cv. Chinese Spring</strain>
    </source>
</reference>
<dbReference type="EnsemblPlants" id="TraesCSU02G166500.1">
    <property type="protein sequence ID" value="TraesCSU02G166500.1.cds1"/>
    <property type="gene ID" value="TraesCSU02G166500"/>
</dbReference>
<dbReference type="InterPro" id="IPR013087">
    <property type="entry name" value="Znf_C2H2_type"/>
</dbReference>
<dbReference type="Gramene" id="TraesPARA_EIv1.0_1299650.1">
    <property type="protein sequence ID" value="TraesPARA_EIv1.0_1299650.1.CDS1"/>
    <property type="gene ID" value="TraesPARA_EIv1.0_1299650"/>
</dbReference>
<dbReference type="Gene3D" id="3.30.160.60">
    <property type="entry name" value="Classic Zinc Finger"/>
    <property type="match status" value="1"/>
</dbReference>
<dbReference type="GO" id="GO:0003700">
    <property type="term" value="F:DNA-binding transcription factor activity"/>
    <property type="evidence" value="ECO:0007669"/>
    <property type="project" value="InterPro"/>
</dbReference>
<protein>
    <recommendedName>
        <fullName evidence="3">C2H2-type domain-containing protein</fullName>
    </recommendedName>
</protein>
<keyword evidence="1" id="KW-0862">Zinc</keyword>
<keyword evidence="1" id="KW-0863">Zinc-finger</keyword>
<reference evidence="4" key="2">
    <citation type="submission" date="2018-10" db="UniProtKB">
        <authorList>
            <consortium name="EnsemblPlants"/>
        </authorList>
    </citation>
    <scope>IDENTIFICATION</scope>
</reference>
<evidence type="ECO:0000313" key="5">
    <source>
        <dbReference type="Proteomes" id="UP000019116"/>
    </source>
</evidence>
<dbReference type="InterPro" id="IPR036236">
    <property type="entry name" value="Znf_C2H2_sf"/>
</dbReference>
<dbReference type="InterPro" id="IPR045320">
    <property type="entry name" value="JAGGED/SL1-like"/>
</dbReference>
<keyword evidence="5" id="KW-1185">Reference proteome</keyword>
<evidence type="ECO:0000313" key="4">
    <source>
        <dbReference type="EnsemblPlants" id="TraesCSU02G166500.1.cds1"/>
    </source>
</evidence>
<feature type="region of interest" description="Disordered" evidence="2">
    <location>
        <begin position="43"/>
        <end position="84"/>
    </location>
</feature>
<accession>A0A3B6U2V1</accession>
<dbReference type="PROSITE" id="PS00028">
    <property type="entry name" value="ZINC_FINGER_C2H2_1"/>
    <property type="match status" value="1"/>
</dbReference>